<dbReference type="InterPro" id="IPR051911">
    <property type="entry name" value="SDR_oxidoreductase"/>
</dbReference>
<keyword evidence="2" id="KW-0521">NADP</keyword>
<reference evidence="6 7" key="1">
    <citation type="submission" date="2020-05" db="EMBL/GenBank/DDBJ databases">
        <title>Identification and distribution of gene clusters putatively required for synthesis of sphingolipid metabolism inhibitors in phylogenetically diverse species of the filamentous fungus Fusarium.</title>
        <authorList>
            <person name="Kim H.-S."/>
            <person name="Busman M."/>
            <person name="Brown D.W."/>
            <person name="Divon H."/>
            <person name="Uhlig S."/>
            <person name="Proctor R.H."/>
        </authorList>
    </citation>
    <scope>NUCLEOTIDE SEQUENCE [LARGE SCALE GENOMIC DNA]</scope>
    <source>
        <strain evidence="6 7">NRRL 20693</strain>
    </source>
</reference>
<evidence type="ECO:0000256" key="4">
    <source>
        <dbReference type="RuleBase" id="RU000363"/>
    </source>
</evidence>
<dbReference type="Gene3D" id="3.40.50.720">
    <property type="entry name" value="NAD(P)-binding Rossmann-like Domain"/>
    <property type="match status" value="1"/>
</dbReference>
<evidence type="ECO:0000256" key="1">
    <source>
        <dbReference type="ARBA" id="ARBA00006484"/>
    </source>
</evidence>
<dbReference type="PROSITE" id="PS00061">
    <property type="entry name" value="ADH_SHORT"/>
    <property type="match status" value="1"/>
</dbReference>
<proteinExistence type="inferred from homology"/>
<dbReference type="InterPro" id="IPR020904">
    <property type="entry name" value="Sc_DH/Rdtase_CS"/>
</dbReference>
<dbReference type="PRINTS" id="PR00081">
    <property type="entry name" value="GDHRDH"/>
</dbReference>
<dbReference type="GO" id="GO:0016491">
    <property type="term" value="F:oxidoreductase activity"/>
    <property type="evidence" value="ECO:0007669"/>
    <property type="project" value="UniProtKB-KW"/>
</dbReference>
<protein>
    <submittedName>
        <fullName evidence="6">Short-chain alcohol dehydrogenases/reductase</fullName>
    </submittedName>
</protein>
<dbReference type="EMBL" id="JAAGWQ010000172">
    <property type="protein sequence ID" value="KAF5661827.1"/>
    <property type="molecule type" value="Genomic_DNA"/>
</dbReference>
<gene>
    <name evidence="6" type="ORF">FHETE_8232</name>
</gene>
<dbReference type="PRINTS" id="PR00080">
    <property type="entry name" value="SDRFAMILY"/>
</dbReference>
<dbReference type="OrthoDB" id="1274115at2759"/>
<feature type="signal peptide" evidence="5">
    <location>
        <begin position="1"/>
        <end position="16"/>
    </location>
</feature>
<feature type="chain" id="PRO_5034021727" evidence="5">
    <location>
        <begin position="17"/>
        <end position="291"/>
    </location>
</feature>
<dbReference type="SUPFAM" id="SSF51735">
    <property type="entry name" value="NAD(P)-binding Rossmann-fold domains"/>
    <property type="match status" value="1"/>
</dbReference>
<dbReference type="InterPro" id="IPR002347">
    <property type="entry name" value="SDR_fam"/>
</dbReference>
<dbReference type="Pfam" id="PF00106">
    <property type="entry name" value="adh_short"/>
    <property type="match status" value="1"/>
</dbReference>
<comment type="caution">
    <text evidence="6">The sequence shown here is derived from an EMBL/GenBank/DDBJ whole genome shotgun (WGS) entry which is preliminary data.</text>
</comment>
<evidence type="ECO:0000256" key="3">
    <source>
        <dbReference type="ARBA" id="ARBA00023002"/>
    </source>
</evidence>
<evidence type="ECO:0000313" key="6">
    <source>
        <dbReference type="EMBL" id="KAF5661827.1"/>
    </source>
</evidence>
<keyword evidence="5" id="KW-0732">Signal</keyword>
<evidence type="ECO:0000256" key="2">
    <source>
        <dbReference type="ARBA" id="ARBA00022857"/>
    </source>
</evidence>
<name>A0A8H5T250_FUSHE</name>
<sequence length="291" mass="31031">MTTPVWLITGSSNGLGLLLSLRVLKAGHRVIATVRNKIRSADAVRQIEEAGGKIVTIDLTESRASIAKKVHDAENIYGRIDYLVNNAGYSVLGAVELFSESEAEHQIQTNLFGPLYALQAVIPGMRSRGSGTIVNVSSIAGQDAQPSCGIYSASKFALEGLTESLSKEVKEFGINVLLVEPGAFRTNFLEASVKSNITGEKAYQGTVLEATLAKFANAAGKQSGDPGKAVDIIFEVASGEGEAGHLKGNVLRLPLGRDCFARLKTKLDFVQHDIDATRDVGITTDLEKESL</sequence>
<dbReference type="InterPro" id="IPR036291">
    <property type="entry name" value="NAD(P)-bd_dom_sf"/>
</dbReference>
<keyword evidence="7" id="KW-1185">Reference proteome</keyword>
<dbReference type="Proteomes" id="UP000567885">
    <property type="component" value="Unassembled WGS sequence"/>
</dbReference>
<dbReference type="PANTHER" id="PTHR43976:SF16">
    <property type="entry name" value="SHORT-CHAIN DEHYDROGENASE_REDUCTASE FAMILY PROTEIN"/>
    <property type="match status" value="1"/>
</dbReference>
<comment type="similarity">
    <text evidence="1 4">Belongs to the short-chain dehydrogenases/reductases (SDR) family.</text>
</comment>
<dbReference type="PANTHER" id="PTHR43976">
    <property type="entry name" value="SHORT CHAIN DEHYDROGENASE"/>
    <property type="match status" value="1"/>
</dbReference>
<dbReference type="AlphaFoldDB" id="A0A8H5T250"/>
<evidence type="ECO:0000256" key="5">
    <source>
        <dbReference type="SAM" id="SignalP"/>
    </source>
</evidence>
<accession>A0A8H5T250</accession>
<evidence type="ECO:0000313" key="7">
    <source>
        <dbReference type="Proteomes" id="UP000567885"/>
    </source>
</evidence>
<keyword evidence="3" id="KW-0560">Oxidoreductase</keyword>
<organism evidence="6 7">
    <name type="scientific">Fusarium heterosporum</name>
    <dbReference type="NCBI Taxonomy" id="42747"/>
    <lineage>
        <taxon>Eukaryota</taxon>
        <taxon>Fungi</taxon>
        <taxon>Dikarya</taxon>
        <taxon>Ascomycota</taxon>
        <taxon>Pezizomycotina</taxon>
        <taxon>Sordariomycetes</taxon>
        <taxon>Hypocreomycetidae</taxon>
        <taxon>Hypocreales</taxon>
        <taxon>Nectriaceae</taxon>
        <taxon>Fusarium</taxon>
        <taxon>Fusarium heterosporum species complex</taxon>
    </lineage>
</organism>